<evidence type="ECO:0000256" key="4">
    <source>
        <dbReference type="ARBA" id="ARBA00023204"/>
    </source>
</evidence>
<reference evidence="7 8" key="1">
    <citation type="submission" date="2020-08" db="EMBL/GenBank/DDBJ databases">
        <authorList>
            <person name="Newling K."/>
            <person name="Davey J."/>
            <person name="Forrester S."/>
        </authorList>
    </citation>
    <scope>NUCLEOTIDE SEQUENCE [LARGE SCALE GENOMIC DNA]</scope>
    <source>
        <strain evidence="8">Crithidia deanei Carvalho (ATCC PRA-265)</strain>
    </source>
</reference>
<name>S9UTV5_9TRYP</name>
<dbReference type="GO" id="GO:0000077">
    <property type="term" value="P:DNA damage checkpoint signaling"/>
    <property type="evidence" value="ECO:0007669"/>
    <property type="project" value="InterPro"/>
</dbReference>
<evidence type="ECO:0000256" key="6">
    <source>
        <dbReference type="SAM" id="SignalP"/>
    </source>
</evidence>
<evidence type="ECO:0000256" key="1">
    <source>
        <dbReference type="ARBA" id="ARBA00004123"/>
    </source>
</evidence>
<sequence>MSVFCSVANVPLFLKALSVLVISKDGFATVIFTPDAMILHVGGKNESMTATAVLPRAVFADYSVSEVRFATHIPTLIDAVTLGSVFATGVSGTPLTLSYSPAHCKLVVQTGKDGESGRSVQSKLNTKPTSDSLLDLHFRDYLMDVQASLRGDVIREAINDIGAAQCVETTLTISPTDGVILKGTSSPYGEVEIHLERNGEAMFSVEGTKRSSTRVHTEHLSLACRAGKSTVRGKTSFGGAAGRDDYLFNTAASAAPAGTTSFGSGFERVTLQINEQKQLSVIHSQRDNDEKVVVSVVVLPLFDFDSI</sequence>
<dbReference type="Gene3D" id="3.70.10.10">
    <property type="match status" value="1"/>
</dbReference>
<keyword evidence="8" id="KW-1185">Reference proteome</keyword>
<protein>
    <submittedName>
        <fullName evidence="7">Repair protein Rad1/Rec1/Rad17, putative</fullName>
    </submittedName>
</protein>
<evidence type="ECO:0000313" key="7">
    <source>
        <dbReference type="EMBL" id="CAD2215278.1"/>
    </source>
</evidence>
<evidence type="ECO:0000256" key="5">
    <source>
        <dbReference type="ARBA" id="ARBA00023242"/>
    </source>
</evidence>
<evidence type="ECO:0000256" key="3">
    <source>
        <dbReference type="ARBA" id="ARBA00022763"/>
    </source>
</evidence>
<proteinExistence type="inferred from homology"/>
<keyword evidence="6" id="KW-0732">Signal</keyword>
<dbReference type="AlphaFoldDB" id="S9UTV5"/>
<dbReference type="VEuPathDB" id="TriTrypDB:ADEAN_000273300"/>
<organism evidence="7 8">
    <name type="scientific">Angomonas deanei</name>
    <dbReference type="NCBI Taxonomy" id="59799"/>
    <lineage>
        <taxon>Eukaryota</taxon>
        <taxon>Discoba</taxon>
        <taxon>Euglenozoa</taxon>
        <taxon>Kinetoplastea</taxon>
        <taxon>Metakinetoplastina</taxon>
        <taxon>Trypanosomatida</taxon>
        <taxon>Trypanosomatidae</taxon>
        <taxon>Strigomonadinae</taxon>
        <taxon>Angomonas</taxon>
    </lineage>
</organism>
<evidence type="ECO:0000256" key="2">
    <source>
        <dbReference type="ARBA" id="ARBA00010991"/>
    </source>
</evidence>
<accession>S9UTV5</accession>
<dbReference type="EMBL" id="LR877148">
    <property type="protein sequence ID" value="CAD2215278.1"/>
    <property type="molecule type" value="Genomic_DNA"/>
</dbReference>
<evidence type="ECO:0000313" key="8">
    <source>
        <dbReference type="Proteomes" id="UP000515908"/>
    </source>
</evidence>
<dbReference type="GO" id="GO:0006281">
    <property type="term" value="P:DNA repair"/>
    <property type="evidence" value="ECO:0007669"/>
    <property type="project" value="UniProtKB-KW"/>
</dbReference>
<comment type="similarity">
    <text evidence="2">Belongs to the rad1 family.</text>
</comment>
<keyword evidence="4" id="KW-0234">DNA repair</keyword>
<feature type="signal peptide" evidence="6">
    <location>
        <begin position="1"/>
        <end position="28"/>
    </location>
</feature>
<dbReference type="InterPro" id="IPR003021">
    <property type="entry name" value="Rad1_Rec1_Rad17"/>
</dbReference>
<dbReference type="Proteomes" id="UP000515908">
    <property type="component" value="Chromosome 04"/>
</dbReference>
<keyword evidence="5" id="KW-0539">Nucleus</keyword>
<dbReference type="Pfam" id="PF02144">
    <property type="entry name" value="Rad1"/>
    <property type="match status" value="1"/>
</dbReference>
<keyword evidence="3" id="KW-0227">DNA damage</keyword>
<comment type="subcellular location">
    <subcellularLocation>
        <location evidence="1">Nucleus</location>
    </subcellularLocation>
</comment>
<feature type="chain" id="PRO_5007727311" evidence="6">
    <location>
        <begin position="29"/>
        <end position="307"/>
    </location>
</feature>
<gene>
    <name evidence="7" type="ORF">ADEAN_000273300</name>
</gene>
<dbReference type="OrthoDB" id="271772at2759"/>
<dbReference type="GO" id="GO:0030896">
    <property type="term" value="C:checkpoint clamp complex"/>
    <property type="evidence" value="ECO:0007669"/>
    <property type="project" value="TreeGrafter"/>
</dbReference>
<dbReference type="PANTHER" id="PTHR10870:SF0">
    <property type="entry name" value="CELL CYCLE CHECKPOINT PROTEIN RAD1"/>
    <property type="match status" value="1"/>
</dbReference>
<dbReference type="PANTHER" id="PTHR10870">
    <property type="entry name" value="CELL CYCLE CHECKPOINT PROTEIN RAD1"/>
    <property type="match status" value="1"/>
</dbReference>